<comment type="caution">
    <text evidence="2">The sequence shown here is derived from an EMBL/GenBank/DDBJ whole genome shotgun (WGS) entry which is preliminary data.</text>
</comment>
<evidence type="ECO:0000256" key="1">
    <source>
        <dbReference type="SAM" id="Phobius"/>
    </source>
</evidence>
<reference evidence="2 3" key="1">
    <citation type="submission" date="2024-06" db="EMBL/GenBank/DDBJ databases">
        <title>The Natural Products Discovery Center: Release of the First 8490 Sequenced Strains for Exploring Actinobacteria Biosynthetic Diversity.</title>
        <authorList>
            <person name="Kalkreuter E."/>
            <person name="Kautsar S.A."/>
            <person name="Yang D."/>
            <person name="Bader C.D."/>
            <person name="Teijaro C.N."/>
            <person name="Fluegel L."/>
            <person name="Davis C.M."/>
            <person name="Simpson J.R."/>
            <person name="Lauterbach L."/>
            <person name="Steele A.D."/>
            <person name="Gui C."/>
            <person name="Meng S."/>
            <person name="Li G."/>
            <person name="Viehrig K."/>
            <person name="Ye F."/>
            <person name="Su P."/>
            <person name="Kiefer A.F."/>
            <person name="Nichols A."/>
            <person name="Cepeda A.J."/>
            <person name="Yan W."/>
            <person name="Fan B."/>
            <person name="Jiang Y."/>
            <person name="Adhikari A."/>
            <person name="Zheng C.-J."/>
            <person name="Schuster L."/>
            <person name="Cowan T.M."/>
            <person name="Smanski M.J."/>
            <person name="Chevrette M.G."/>
            <person name="De Carvalho L.P.S."/>
            <person name="Shen B."/>
        </authorList>
    </citation>
    <scope>NUCLEOTIDE SEQUENCE [LARGE SCALE GENOMIC DNA]</scope>
    <source>
        <strain evidence="2 3">NPDC049344</strain>
    </source>
</reference>
<keyword evidence="3" id="KW-1185">Reference proteome</keyword>
<dbReference type="EMBL" id="JBFAQK010000003">
    <property type="protein sequence ID" value="MEV4679964.1"/>
    <property type="molecule type" value="Genomic_DNA"/>
</dbReference>
<gene>
    <name evidence="2" type="ORF">AB0K36_04100</name>
</gene>
<sequence>MKVAGNARSLRLATFALSLAGATLMVCGFLIEAGWLVGIGGWMMIAAVLIAFLYRP</sequence>
<keyword evidence="1" id="KW-1133">Transmembrane helix</keyword>
<accession>A0ABV3HN27</accession>
<protein>
    <recommendedName>
        <fullName evidence="4">Integral membrane protein</fullName>
    </recommendedName>
</protein>
<feature type="transmembrane region" description="Helical" evidence="1">
    <location>
        <begin position="12"/>
        <end position="31"/>
    </location>
</feature>
<dbReference type="RefSeq" id="WP_364587937.1">
    <property type="nucleotide sequence ID" value="NZ_JBFAQK010000003.1"/>
</dbReference>
<evidence type="ECO:0000313" key="2">
    <source>
        <dbReference type="EMBL" id="MEV4679964.1"/>
    </source>
</evidence>
<name>A0ABV3HN27_9ACTN</name>
<evidence type="ECO:0008006" key="4">
    <source>
        <dbReference type="Google" id="ProtNLM"/>
    </source>
</evidence>
<feature type="transmembrane region" description="Helical" evidence="1">
    <location>
        <begin position="37"/>
        <end position="54"/>
    </location>
</feature>
<dbReference type="Proteomes" id="UP001552521">
    <property type="component" value="Unassembled WGS sequence"/>
</dbReference>
<keyword evidence="1" id="KW-0812">Transmembrane</keyword>
<keyword evidence="1" id="KW-0472">Membrane</keyword>
<evidence type="ECO:0000313" key="3">
    <source>
        <dbReference type="Proteomes" id="UP001552521"/>
    </source>
</evidence>
<organism evidence="2 3">
    <name type="scientific">Streptomyces kurssanovii</name>
    <dbReference type="NCBI Taxonomy" id="67312"/>
    <lineage>
        <taxon>Bacteria</taxon>
        <taxon>Bacillati</taxon>
        <taxon>Actinomycetota</taxon>
        <taxon>Actinomycetes</taxon>
        <taxon>Kitasatosporales</taxon>
        <taxon>Streptomycetaceae</taxon>
        <taxon>Streptomyces</taxon>
    </lineage>
</organism>
<proteinExistence type="predicted"/>